<evidence type="ECO:0000313" key="5">
    <source>
        <dbReference type="Proteomes" id="UP000295399"/>
    </source>
</evidence>
<dbReference type="PANTHER" id="PTHR30605:SF0">
    <property type="entry name" value="ANHYDRO-N-ACETYLMURAMIC ACID KINASE"/>
    <property type="match status" value="1"/>
</dbReference>
<keyword evidence="5" id="KW-1185">Reference proteome</keyword>
<evidence type="ECO:0000256" key="2">
    <source>
        <dbReference type="HAMAP-Rule" id="MF_01270"/>
    </source>
</evidence>
<gene>
    <name evidence="2" type="primary">anmK</name>
    <name evidence="4" type="ORF">EV659_101311</name>
</gene>
<comment type="similarity">
    <text evidence="2">Belongs to the anhydro-N-acetylmuramic acid kinase family.</text>
</comment>
<comment type="function">
    <text evidence="2">Catalyzes the specific phosphorylation of 1,6-anhydro-N-acetylmuramic acid (anhMurNAc) with the simultaneous cleavage of the 1,6-anhydro ring, generating MurNAc-6-P. Is required for the utilization of anhMurNAc either imported from the medium or derived from its own cell wall murein, and thus plays a role in cell wall recycling.</text>
</comment>
<protein>
    <recommendedName>
        <fullName evidence="2">Anhydro-N-acetylmuramic acid kinase</fullName>
        <ecNumber evidence="2">2.7.1.170</ecNumber>
    </recommendedName>
    <alternativeName>
        <fullName evidence="2">AnhMurNAc kinase</fullName>
    </alternativeName>
</protein>
<proteinExistence type="inferred from homology"/>
<dbReference type="InterPro" id="IPR005338">
    <property type="entry name" value="Anhydro_N_Ac-Mur_kinase"/>
</dbReference>
<feature type="compositionally biased region" description="Pro residues" evidence="3">
    <location>
        <begin position="25"/>
        <end position="37"/>
    </location>
</feature>
<dbReference type="GO" id="GO:0006040">
    <property type="term" value="P:amino sugar metabolic process"/>
    <property type="evidence" value="ECO:0007669"/>
    <property type="project" value="InterPro"/>
</dbReference>
<comment type="caution">
    <text evidence="4">The sequence shown here is derived from an EMBL/GenBank/DDBJ whole genome shotgun (WGS) entry which is preliminary data.</text>
</comment>
<dbReference type="HAMAP" id="MF_01270">
    <property type="entry name" value="AnhMurNAc_kinase"/>
    <property type="match status" value="1"/>
</dbReference>
<comment type="catalytic activity">
    <reaction evidence="2">
        <text>1,6-anhydro-N-acetyl-beta-muramate + ATP + H2O = N-acetyl-D-muramate 6-phosphate + ADP + H(+)</text>
        <dbReference type="Rhea" id="RHEA:24952"/>
        <dbReference type="ChEBI" id="CHEBI:15377"/>
        <dbReference type="ChEBI" id="CHEBI:15378"/>
        <dbReference type="ChEBI" id="CHEBI:30616"/>
        <dbReference type="ChEBI" id="CHEBI:58690"/>
        <dbReference type="ChEBI" id="CHEBI:58722"/>
        <dbReference type="ChEBI" id="CHEBI:456216"/>
        <dbReference type="EC" id="2.7.1.170"/>
    </reaction>
</comment>
<dbReference type="GO" id="GO:0016301">
    <property type="term" value="F:kinase activity"/>
    <property type="evidence" value="ECO:0007669"/>
    <property type="project" value="UniProtKB-KW"/>
</dbReference>
<dbReference type="InterPro" id="IPR043129">
    <property type="entry name" value="ATPase_NBD"/>
</dbReference>
<dbReference type="GO" id="GO:0097175">
    <property type="term" value="P:1,6-anhydro-N-acetyl-beta-muramic acid catabolic process"/>
    <property type="evidence" value="ECO:0007669"/>
    <property type="project" value="UniProtKB-UniRule"/>
</dbReference>
<dbReference type="OrthoDB" id="9763949at2"/>
<evidence type="ECO:0000313" key="4">
    <source>
        <dbReference type="EMBL" id="TCP38407.1"/>
    </source>
</evidence>
<dbReference type="EMBL" id="SLXO01000001">
    <property type="protein sequence ID" value="TCP38407.1"/>
    <property type="molecule type" value="Genomic_DNA"/>
</dbReference>
<organism evidence="4 5">
    <name type="scientific">Rhodothalassium salexigens DSM 2132</name>
    <dbReference type="NCBI Taxonomy" id="1188247"/>
    <lineage>
        <taxon>Bacteria</taxon>
        <taxon>Pseudomonadati</taxon>
        <taxon>Pseudomonadota</taxon>
        <taxon>Alphaproteobacteria</taxon>
        <taxon>Rhodothalassiales</taxon>
        <taxon>Rhodothalassiaceae</taxon>
        <taxon>Rhodothalassium</taxon>
    </lineage>
</organism>
<evidence type="ECO:0000256" key="1">
    <source>
        <dbReference type="ARBA" id="ARBA00023277"/>
    </source>
</evidence>
<name>A0A4R2PRP4_RHOSA</name>
<dbReference type="UniPathway" id="UPA00544"/>
<dbReference type="EC" id="2.7.1.170" evidence="2"/>
<keyword evidence="2" id="KW-0808">Transferase</keyword>
<keyword evidence="2 4" id="KW-0418">Kinase</keyword>
<feature type="compositionally biased region" description="Low complexity" evidence="3">
    <location>
        <begin position="38"/>
        <end position="64"/>
    </location>
</feature>
<keyword evidence="1 2" id="KW-0119">Carbohydrate metabolism</keyword>
<dbReference type="GO" id="GO:0005524">
    <property type="term" value="F:ATP binding"/>
    <property type="evidence" value="ECO:0007669"/>
    <property type="project" value="UniProtKB-UniRule"/>
</dbReference>
<dbReference type="Pfam" id="PF03702">
    <property type="entry name" value="AnmK"/>
    <property type="match status" value="1"/>
</dbReference>
<dbReference type="GO" id="GO:0016773">
    <property type="term" value="F:phosphotransferase activity, alcohol group as acceptor"/>
    <property type="evidence" value="ECO:0007669"/>
    <property type="project" value="UniProtKB-UniRule"/>
</dbReference>
<dbReference type="PANTHER" id="PTHR30605">
    <property type="entry name" value="ANHYDRO-N-ACETYLMURAMIC ACID KINASE"/>
    <property type="match status" value="1"/>
</dbReference>
<sequence length="459" mass="47422">MSAPGRRPTVPARPDAFRLGSHPFAPVPPAPPDPGLGPRPDLFPGGGWPASAASPSRPFSIPPAGSASASRPGQRAATRRQGALRAIGLMSGTSQDGVDAAVVETDGRAITGLGAFISRAYQPRLRAALADAVRAAAKPGATRDGFADIEARITDAHAGVVEELLAETGLGPADVDVVGFHGHTLLHRPDRHLTWQVGDGARLADRLGIPVVNDFRSADMVAGGQGAPLAPLYHAARLAGDGAPAGAPRRAPGAPWVVVNIGGVANVTWVAPAADGGEPEILAFDTGPGNALVDDWVRLHTGRAYDDGGRFAASGEVHSGVLTLMLDHPYLDMAPPKSLDRNDFALEAVRGLSLEDGAATLSAFTIETIVEAQAHMPRPPGAWYVTGGGRHNPVLLGGLARRLPVMVEPVDALNWRADALEAEAFGFLAVRHLKGLYTSLPATTGAVQPVVGGRYHAVG</sequence>
<accession>A0A4R2PRP4</accession>
<reference evidence="4 5" key="1">
    <citation type="submission" date="2019-03" db="EMBL/GenBank/DDBJ databases">
        <title>Genomic Encyclopedia of Type Strains, Phase IV (KMG-IV): sequencing the most valuable type-strain genomes for metagenomic binning, comparative biology and taxonomic classification.</title>
        <authorList>
            <person name="Goeker M."/>
        </authorList>
    </citation>
    <scope>NUCLEOTIDE SEQUENCE [LARGE SCALE GENOMIC DNA]</scope>
    <source>
        <strain evidence="4 5">DSM 2132</strain>
    </source>
</reference>
<dbReference type="GO" id="GO:0009254">
    <property type="term" value="P:peptidoglycan turnover"/>
    <property type="evidence" value="ECO:0007669"/>
    <property type="project" value="UniProtKB-UniRule"/>
</dbReference>
<dbReference type="Proteomes" id="UP000295399">
    <property type="component" value="Unassembled WGS sequence"/>
</dbReference>
<keyword evidence="2" id="KW-0067">ATP-binding</keyword>
<dbReference type="SUPFAM" id="SSF53067">
    <property type="entry name" value="Actin-like ATPase domain"/>
    <property type="match status" value="1"/>
</dbReference>
<comment type="pathway">
    <text evidence="2">Amino-sugar metabolism; 1,6-anhydro-N-acetylmuramate degradation.</text>
</comment>
<feature type="region of interest" description="Disordered" evidence="3">
    <location>
        <begin position="1"/>
        <end position="80"/>
    </location>
</feature>
<evidence type="ECO:0000256" key="3">
    <source>
        <dbReference type="SAM" id="MobiDB-lite"/>
    </source>
</evidence>
<dbReference type="NCBIfam" id="NF007141">
    <property type="entry name" value="PRK09585.1-5"/>
    <property type="match status" value="1"/>
</dbReference>
<dbReference type="UniPathway" id="UPA00343"/>
<feature type="binding site" evidence="2">
    <location>
        <begin position="92"/>
        <end position="99"/>
    </location>
    <ligand>
        <name>ATP</name>
        <dbReference type="ChEBI" id="CHEBI:30616"/>
    </ligand>
</feature>
<dbReference type="InParanoid" id="A0A4R2PRP4"/>
<comment type="pathway">
    <text evidence="2">Cell wall biogenesis; peptidoglycan recycling.</text>
</comment>
<dbReference type="FunCoup" id="A0A4R2PRP4">
    <property type="interactions" value="44"/>
</dbReference>
<dbReference type="AlphaFoldDB" id="A0A4R2PRP4"/>
<dbReference type="Gene3D" id="3.30.420.40">
    <property type="match status" value="2"/>
</dbReference>
<keyword evidence="2" id="KW-0547">Nucleotide-binding</keyword>